<accession>A0A919HZ62</accession>
<dbReference type="Proteomes" id="UP000655094">
    <property type="component" value="Unassembled WGS sequence"/>
</dbReference>
<reference evidence="1" key="1">
    <citation type="submission" date="2020-10" db="EMBL/GenBank/DDBJ databases">
        <title>Genome Sequence of ESBL Producing Zambian Clinical Strains.</title>
        <authorList>
            <person name="Shawa M."/>
            <person name="Furuta Y."/>
            <person name="Simbotwe M."/>
            <person name="Mulenga E."/>
            <person name="Mubanga M."/>
            <person name="Mulenga G."/>
            <person name="Kaile C."/>
            <person name="Zorigt T."/>
            <person name="Hang'ombe B."/>
            <person name="Higashi H."/>
        </authorList>
    </citation>
    <scope>NUCLEOTIDE SEQUENCE</scope>
    <source>
        <strain evidence="1">Zam_UTH_09</strain>
    </source>
</reference>
<evidence type="ECO:0000313" key="2">
    <source>
        <dbReference type="Proteomes" id="UP000655094"/>
    </source>
</evidence>
<protein>
    <submittedName>
        <fullName evidence="1">Uncharacterized protein</fullName>
    </submittedName>
</protein>
<dbReference type="EMBL" id="BNFF01000002">
    <property type="protein sequence ID" value="GHK57354.1"/>
    <property type="molecule type" value="Genomic_DNA"/>
</dbReference>
<organism evidence="1 2">
    <name type="scientific">Klebsiella pneumoniae</name>
    <dbReference type="NCBI Taxonomy" id="573"/>
    <lineage>
        <taxon>Bacteria</taxon>
        <taxon>Pseudomonadati</taxon>
        <taxon>Pseudomonadota</taxon>
        <taxon>Gammaproteobacteria</taxon>
        <taxon>Enterobacterales</taxon>
        <taxon>Enterobacteriaceae</taxon>
        <taxon>Klebsiella/Raoultella group</taxon>
        <taxon>Klebsiella</taxon>
        <taxon>Klebsiella pneumoniae complex</taxon>
    </lineage>
</organism>
<sequence length="69" mass="7571">MKVEAEDRLAHAIASGDKTVAEKAAAGQHGKARTQRNIAVISRPDRLDGVLSMADFHHLIACEPRRPRE</sequence>
<comment type="caution">
    <text evidence="1">The sequence shown here is derived from an EMBL/GenBank/DDBJ whole genome shotgun (WGS) entry which is preliminary data.</text>
</comment>
<gene>
    <name evidence="1" type="ORF">KPZU09_70900</name>
</gene>
<proteinExistence type="predicted"/>
<name>A0A919HZ62_KLEPN</name>
<evidence type="ECO:0000313" key="1">
    <source>
        <dbReference type="EMBL" id="GHK57354.1"/>
    </source>
</evidence>
<dbReference type="AlphaFoldDB" id="A0A919HZ62"/>